<dbReference type="InterPro" id="IPR015943">
    <property type="entry name" value="WD40/YVTN_repeat-like_dom_sf"/>
</dbReference>
<accession>A0AAE3NZG1</accession>
<dbReference type="Pfam" id="PF08308">
    <property type="entry name" value="PEGA"/>
    <property type="match status" value="2"/>
</dbReference>
<dbReference type="PANTHER" id="PTHR36194:SF1">
    <property type="entry name" value="S-LAYER-LIKE PROTEIN"/>
    <property type="match status" value="1"/>
</dbReference>
<reference evidence="2" key="1">
    <citation type="submission" date="2023-03" db="EMBL/GenBank/DDBJ databases">
        <title>Stygiobacter electus gen. nov., sp. nov., facultatively anaerobic thermotolerant bacterium of the class Ignavibacteria from a well of Yessentuki mineral water deposit.</title>
        <authorList>
            <person name="Podosokorskaya O.A."/>
            <person name="Elcheninov A.G."/>
            <person name="Petrova N.F."/>
            <person name="Zavarzina D.G."/>
            <person name="Kublanov I.V."/>
            <person name="Merkel A.Y."/>
        </authorList>
    </citation>
    <scope>NUCLEOTIDE SEQUENCE</scope>
    <source>
        <strain evidence="2">09-Me</strain>
    </source>
</reference>
<dbReference type="RefSeq" id="WP_321535328.1">
    <property type="nucleotide sequence ID" value="NZ_JARGDL010000004.1"/>
</dbReference>
<dbReference type="Proteomes" id="UP001221302">
    <property type="component" value="Unassembled WGS sequence"/>
</dbReference>
<feature type="domain" description="PEGA" evidence="1">
    <location>
        <begin position="35"/>
        <end position="93"/>
    </location>
</feature>
<protein>
    <submittedName>
        <fullName evidence="2">Two-component regulator propeller domain-containing protein</fullName>
    </submittedName>
</protein>
<evidence type="ECO:0000313" key="2">
    <source>
        <dbReference type="EMBL" id="MDF1611562.1"/>
    </source>
</evidence>
<keyword evidence="3" id="KW-1185">Reference proteome</keyword>
<comment type="caution">
    <text evidence="2">The sequence shown here is derived from an EMBL/GenBank/DDBJ whole genome shotgun (WGS) entry which is preliminary data.</text>
</comment>
<dbReference type="Pfam" id="PF07494">
    <property type="entry name" value="Reg_prop"/>
    <property type="match status" value="2"/>
</dbReference>
<dbReference type="InterPro" id="IPR013229">
    <property type="entry name" value="PEGA"/>
</dbReference>
<dbReference type="EMBL" id="JARGDL010000004">
    <property type="protein sequence ID" value="MDF1611562.1"/>
    <property type="molecule type" value="Genomic_DNA"/>
</dbReference>
<evidence type="ECO:0000259" key="1">
    <source>
        <dbReference type="Pfam" id="PF08308"/>
    </source>
</evidence>
<gene>
    <name evidence="2" type="ORF">P0M35_05335</name>
</gene>
<evidence type="ECO:0000313" key="3">
    <source>
        <dbReference type="Proteomes" id="UP001221302"/>
    </source>
</evidence>
<dbReference type="AlphaFoldDB" id="A0AAE3NZG1"/>
<dbReference type="PROSITE" id="PS51257">
    <property type="entry name" value="PROKAR_LIPOPROTEIN"/>
    <property type="match status" value="1"/>
</dbReference>
<dbReference type="SUPFAM" id="SSF63829">
    <property type="entry name" value="Calcium-dependent phosphotriesterase"/>
    <property type="match status" value="1"/>
</dbReference>
<name>A0AAE3NZG1_9BACT</name>
<proteinExistence type="predicted"/>
<dbReference type="InterPro" id="IPR011110">
    <property type="entry name" value="Reg_prop"/>
</dbReference>
<organism evidence="2 3">
    <name type="scientific">Stygiobacter electus</name>
    <dbReference type="NCBI Taxonomy" id="3032292"/>
    <lineage>
        <taxon>Bacteria</taxon>
        <taxon>Pseudomonadati</taxon>
        <taxon>Ignavibacteriota</taxon>
        <taxon>Ignavibacteria</taxon>
        <taxon>Ignavibacteriales</taxon>
        <taxon>Melioribacteraceae</taxon>
        <taxon>Stygiobacter</taxon>
    </lineage>
</organism>
<sequence>MKKRILIYFVMTILFISCEKKVFVESEIKEEFSNGNLLIESLPGPASIYVDGKNSGYKTGDTIKFLSFGNYKITLKQKLFRDTTFNISIYENSISKILIDYYKNPGHFGKIYCGSNKNGAAIILDNKKMDLVTPATISMVFPGEHKVKYNLPEHRSDSVKVNVEGGKTIYVSIALEDTSKWVSYTLANSPISANHLSSIVVDKNNVKWIGTRDQGLCYFNGKKWSVFKKENSPLIFDFINYLSIDEQNNLWIATTGGLMKKSGNNWIDYTSNLPSSYVTSIAHDKIGNTWIGTSNGLVKYDGNTWKVLNTSNSNIPANFVTSISIDKSNNVWIGTSANGVGFYDGSTWKNFNMSNMKLQRNLGNGIRYVKVDNNGIVWVAHVQNLIAGELGGLTTYDGVNWTQVSLLGVPADQVETVYIDSKNQKYVGTKNGFGYFVNSFSLKYFNTSNSPLTASQVIGISLDQNEDLYVVSFGGGMCKIKKGNY</sequence>
<feature type="domain" description="PEGA" evidence="1">
    <location>
        <begin position="109"/>
        <end position="178"/>
    </location>
</feature>
<dbReference type="Gene3D" id="2.130.10.10">
    <property type="entry name" value="YVTN repeat-like/Quinoprotein amine dehydrogenase"/>
    <property type="match status" value="2"/>
</dbReference>
<dbReference type="PANTHER" id="PTHR36194">
    <property type="entry name" value="S-LAYER-LIKE PROTEIN"/>
    <property type="match status" value="1"/>
</dbReference>